<evidence type="ECO:0000256" key="1">
    <source>
        <dbReference type="SAM" id="MobiDB-lite"/>
    </source>
</evidence>
<dbReference type="Proteomes" id="UP001054801">
    <property type="component" value="Chromosome"/>
</dbReference>
<accession>A0ABY3SX61</accession>
<evidence type="ECO:0000313" key="4">
    <source>
        <dbReference type="Proteomes" id="UP001054801"/>
    </source>
</evidence>
<proteinExistence type="predicted"/>
<dbReference type="InterPro" id="IPR011009">
    <property type="entry name" value="Kinase-like_dom_sf"/>
</dbReference>
<feature type="region of interest" description="Disordered" evidence="1">
    <location>
        <begin position="315"/>
        <end position="373"/>
    </location>
</feature>
<dbReference type="InterPro" id="IPR011990">
    <property type="entry name" value="TPR-like_helical_dom_sf"/>
</dbReference>
<feature type="compositionally biased region" description="Low complexity" evidence="1">
    <location>
        <begin position="513"/>
        <end position="534"/>
    </location>
</feature>
<feature type="domain" description="Protein kinase" evidence="2">
    <location>
        <begin position="24"/>
        <end position="284"/>
    </location>
</feature>
<dbReference type="Gene3D" id="1.25.40.10">
    <property type="entry name" value="Tetratricopeptide repeat domain"/>
    <property type="match status" value="1"/>
</dbReference>
<feature type="region of interest" description="Disordered" evidence="1">
    <location>
        <begin position="504"/>
        <end position="534"/>
    </location>
</feature>
<keyword evidence="4" id="KW-1185">Reference proteome</keyword>
<evidence type="ECO:0000313" key="3">
    <source>
        <dbReference type="EMBL" id="UJS23025.1"/>
    </source>
</evidence>
<dbReference type="SUPFAM" id="SSF56112">
    <property type="entry name" value="Protein kinase-like (PK-like)"/>
    <property type="match status" value="1"/>
</dbReference>
<organism evidence="3 4">
    <name type="scientific">Thiothrix winogradskyi</name>
    <dbReference type="NCBI Taxonomy" id="96472"/>
    <lineage>
        <taxon>Bacteria</taxon>
        <taxon>Pseudomonadati</taxon>
        <taxon>Pseudomonadota</taxon>
        <taxon>Gammaproteobacteria</taxon>
        <taxon>Thiotrichales</taxon>
        <taxon>Thiotrichaceae</taxon>
        <taxon>Thiothrix</taxon>
    </lineage>
</organism>
<dbReference type="RefSeq" id="WP_236496861.1">
    <property type="nucleotide sequence ID" value="NZ_CP091244.1"/>
</dbReference>
<feature type="region of interest" description="Disordered" evidence="1">
    <location>
        <begin position="655"/>
        <end position="679"/>
    </location>
</feature>
<feature type="compositionally biased region" description="Polar residues" evidence="1">
    <location>
        <begin position="324"/>
        <end position="339"/>
    </location>
</feature>
<feature type="region of interest" description="Disordered" evidence="1">
    <location>
        <begin position="753"/>
        <end position="782"/>
    </location>
</feature>
<protein>
    <recommendedName>
        <fullName evidence="2">Protein kinase domain-containing protein</fullName>
    </recommendedName>
</protein>
<dbReference type="EMBL" id="CP091244">
    <property type="protein sequence ID" value="UJS23025.1"/>
    <property type="molecule type" value="Genomic_DNA"/>
</dbReference>
<reference evidence="3" key="1">
    <citation type="journal article" date="2022" name="Microorganisms">
        <title>Two New Species of Filamentous Sulfur Bacteria of the Genus Thiothrix, Thiothrix winogradskyi sp. nov. and 'Candidatus Thiothrix sulfatifontis' sp. nov.</title>
        <authorList>
            <person name="Ravin N.V."/>
            <person name="Rossetti S."/>
            <person name="Beletsky A.V."/>
            <person name="Kadnikov V.V."/>
            <person name="Rudenko T.S."/>
            <person name="Smolyakov D.D."/>
            <person name="Moskvitina M.I."/>
            <person name="Gureeva M.V."/>
            <person name="Mardanov A.V."/>
            <person name="Grabovich M.Y."/>
        </authorList>
    </citation>
    <scope>NUCLEOTIDE SEQUENCE</scope>
    <source>
        <strain evidence="3">CT3</strain>
    </source>
</reference>
<feature type="compositionally biased region" description="Polar residues" evidence="1">
    <location>
        <begin position="361"/>
        <end position="373"/>
    </location>
</feature>
<gene>
    <name evidence="3" type="ORF">L2Y54_13865</name>
</gene>
<dbReference type="InterPro" id="IPR000719">
    <property type="entry name" value="Prot_kinase_dom"/>
</dbReference>
<dbReference type="SUPFAM" id="SSF48452">
    <property type="entry name" value="TPR-like"/>
    <property type="match status" value="1"/>
</dbReference>
<name>A0ABY3SX61_9GAMM</name>
<sequence length="804" mass="85722">MPFSNQPSVDANTTQSLPILQERYALRRCMADTALGKLYWAQDLKQLQGNGEQANVLAFTLLPALAQDPVFEQVFGHVLPSYQKPALGMPHITDDGKSADGTRWLVMRNVGGMLLSERLVELDDRGMPLPEVLELLDGISHLLASQRPDGVFGYLEPNAILLNDKSPCLLTAPVAAALRMSYKNTASERTRQTLHSGYISPEVLLGDTPTPEDDTFSIACLAYHLLQGSAPFGKHSTLEATVRNSAPGSIRKLRPDTWAVLQQGLNLKRGARQKSPTAFLNTLQRKQQKKLLLPLAGLVAASAVALTTYQLLSSWGNAPEESPTPRTTELELTQPNSSRIAPPDTGDASLVNEPAVPTAPAQESVTATTERLPDNTANEAASAPANVTASNNLRNLQAQAADAILQGKLLSDNPNTPAALDYLRKATALDPDNTQTQSLLTQLINQQHAEAETLLNTDKLDEASKLLSTADRLITEFTLADSLKRQVSLEAAVSQAQRKQALAAASEPNAAIATPPDNAEPAAPAADTDNDTGNDQQYLARAQQAIDYGNLSRGDDRSESAIAYLNPLLEKDPDHPAARTLLQKIVDAQQEAASTHLRKRDTEKAREVLNDSQVLIGKYQLDNRVEAQIALEKRYRETLAMGVFTPGTEPAAPAVAVKPEKPAAKPAEPTPATPEAAATPVAVVPPEQEGENPEAAEAAEAAAAAAANSAPLEVRVSPDIPVSTGVDIPADLAVTPAPIPATELPPVQLDNPVAAPQPAPAPSVTFEVPVTDPDNTGNTFTLDVPNLIEVPLDTIRDSLPPADR</sequence>
<dbReference type="Gene3D" id="1.10.510.10">
    <property type="entry name" value="Transferase(Phosphotransferase) domain 1"/>
    <property type="match status" value="1"/>
</dbReference>
<evidence type="ECO:0000259" key="2">
    <source>
        <dbReference type="PROSITE" id="PS50011"/>
    </source>
</evidence>
<dbReference type="PROSITE" id="PS50011">
    <property type="entry name" value="PROTEIN_KINASE_DOM"/>
    <property type="match status" value="1"/>
</dbReference>